<evidence type="ECO:0000256" key="2">
    <source>
        <dbReference type="SAM" id="MobiDB-lite"/>
    </source>
</evidence>
<organism evidence="3 4">
    <name type="scientific">Isoptericola cucumis</name>
    <dbReference type="NCBI Taxonomy" id="1776856"/>
    <lineage>
        <taxon>Bacteria</taxon>
        <taxon>Bacillati</taxon>
        <taxon>Actinomycetota</taxon>
        <taxon>Actinomycetes</taxon>
        <taxon>Micrococcales</taxon>
        <taxon>Promicromonosporaceae</taxon>
        <taxon>Isoptericola</taxon>
    </lineage>
</organism>
<protein>
    <recommendedName>
        <fullName evidence="5">ROK family protein</fullName>
    </recommendedName>
</protein>
<keyword evidence="4" id="KW-1185">Reference proteome</keyword>
<accession>A0ABQ2B9R6</accession>
<evidence type="ECO:0000256" key="1">
    <source>
        <dbReference type="ARBA" id="ARBA00006479"/>
    </source>
</evidence>
<dbReference type="PANTHER" id="PTHR18964:SF149">
    <property type="entry name" value="BIFUNCTIONAL UDP-N-ACETYLGLUCOSAMINE 2-EPIMERASE_N-ACETYLMANNOSAMINE KINASE"/>
    <property type="match status" value="1"/>
</dbReference>
<reference evidence="4" key="1">
    <citation type="journal article" date="2019" name="Int. J. Syst. Evol. Microbiol.">
        <title>The Global Catalogue of Microorganisms (GCM) 10K type strain sequencing project: providing services to taxonomists for standard genome sequencing and annotation.</title>
        <authorList>
            <consortium name="The Broad Institute Genomics Platform"/>
            <consortium name="The Broad Institute Genome Sequencing Center for Infectious Disease"/>
            <person name="Wu L."/>
            <person name="Ma J."/>
        </authorList>
    </citation>
    <scope>NUCLEOTIDE SEQUENCE [LARGE SCALE GENOMIC DNA]</scope>
    <source>
        <strain evidence="4">CCM 8653</strain>
    </source>
</reference>
<dbReference type="SUPFAM" id="SSF53067">
    <property type="entry name" value="Actin-like ATPase domain"/>
    <property type="match status" value="1"/>
</dbReference>
<dbReference type="InterPro" id="IPR000600">
    <property type="entry name" value="ROK"/>
</dbReference>
<evidence type="ECO:0008006" key="5">
    <source>
        <dbReference type="Google" id="ProtNLM"/>
    </source>
</evidence>
<dbReference type="InterPro" id="IPR043129">
    <property type="entry name" value="ATPase_NBD"/>
</dbReference>
<proteinExistence type="inferred from homology"/>
<evidence type="ECO:0000313" key="3">
    <source>
        <dbReference type="EMBL" id="GGI11139.1"/>
    </source>
</evidence>
<comment type="caution">
    <text evidence="3">The sequence shown here is derived from an EMBL/GenBank/DDBJ whole genome shotgun (WGS) entry which is preliminary data.</text>
</comment>
<dbReference type="RefSeq" id="WP_188524980.1">
    <property type="nucleotide sequence ID" value="NZ_BMDG01000013.1"/>
</dbReference>
<gene>
    <name evidence="3" type="ORF">GCM10007368_34720</name>
</gene>
<dbReference type="Pfam" id="PF00480">
    <property type="entry name" value="ROK"/>
    <property type="match status" value="1"/>
</dbReference>
<feature type="compositionally biased region" description="Polar residues" evidence="2">
    <location>
        <begin position="1"/>
        <end position="11"/>
    </location>
</feature>
<dbReference type="PANTHER" id="PTHR18964">
    <property type="entry name" value="ROK (REPRESSOR, ORF, KINASE) FAMILY"/>
    <property type="match status" value="1"/>
</dbReference>
<evidence type="ECO:0000313" key="4">
    <source>
        <dbReference type="Proteomes" id="UP000632535"/>
    </source>
</evidence>
<name>A0ABQ2B9R6_9MICO</name>
<dbReference type="Gene3D" id="3.30.420.40">
    <property type="match status" value="2"/>
</dbReference>
<dbReference type="EMBL" id="BMDG01000013">
    <property type="protein sequence ID" value="GGI11139.1"/>
    <property type="molecule type" value="Genomic_DNA"/>
</dbReference>
<sequence length="320" mass="32692">MDTSSAVSAQPDQGAAAPAPTTVPDHVLGLGVEVARDRVRVALVDAGGTVRARAERRDVRATPAARARAVAVLAHSCSEDVEARLGTGKSVEVRHAVAAFPAVVGTDHASVYRVPGHEKGGTALRDALVDALGCPVILENDVNLAAVAEHRQGAAQGEDTFVALMLDDGFGAGIMLDGRLHRGASGLAGEVAFIPQPGRAIGSQVLGDVALAALAKEHGLPESLGMGDLVDRAEAGDEVADDVVREVARRLGVVVASMAIVLDPGLFVLGDQAARPPILDRVAAWLRDQVAVLPARVVGSPLGPDAVVRGAAQAASEALR</sequence>
<dbReference type="Proteomes" id="UP000632535">
    <property type="component" value="Unassembled WGS sequence"/>
</dbReference>
<comment type="similarity">
    <text evidence="1">Belongs to the ROK (NagC/XylR) family.</text>
</comment>
<feature type="region of interest" description="Disordered" evidence="2">
    <location>
        <begin position="1"/>
        <end position="22"/>
    </location>
</feature>